<comment type="caution">
    <text evidence="1">The sequence shown here is derived from an EMBL/GenBank/DDBJ whole genome shotgun (WGS) entry which is preliminary data.</text>
</comment>
<organism evidence="1 2">
    <name type="scientific">Psophocarpus tetragonolobus</name>
    <name type="common">Winged bean</name>
    <name type="synonym">Dolichos tetragonolobus</name>
    <dbReference type="NCBI Taxonomy" id="3891"/>
    <lineage>
        <taxon>Eukaryota</taxon>
        <taxon>Viridiplantae</taxon>
        <taxon>Streptophyta</taxon>
        <taxon>Embryophyta</taxon>
        <taxon>Tracheophyta</taxon>
        <taxon>Spermatophyta</taxon>
        <taxon>Magnoliopsida</taxon>
        <taxon>eudicotyledons</taxon>
        <taxon>Gunneridae</taxon>
        <taxon>Pentapetalae</taxon>
        <taxon>rosids</taxon>
        <taxon>fabids</taxon>
        <taxon>Fabales</taxon>
        <taxon>Fabaceae</taxon>
        <taxon>Papilionoideae</taxon>
        <taxon>50 kb inversion clade</taxon>
        <taxon>NPAAA clade</taxon>
        <taxon>indigoferoid/millettioid clade</taxon>
        <taxon>Phaseoleae</taxon>
        <taxon>Psophocarpus</taxon>
    </lineage>
</organism>
<reference evidence="1 2" key="1">
    <citation type="submission" date="2024-01" db="EMBL/GenBank/DDBJ databases">
        <title>The genomes of 5 underutilized Papilionoideae crops provide insights into root nodulation and disease resistanc.</title>
        <authorList>
            <person name="Jiang F."/>
        </authorList>
    </citation>
    <scope>NUCLEOTIDE SEQUENCE [LARGE SCALE GENOMIC DNA]</scope>
    <source>
        <strain evidence="1">DUOXIRENSHENG_FW03</strain>
        <tissue evidence="1">Leaves</tissue>
    </source>
</reference>
<accession>A0AAN9STI5</accession>
<dbReference type="Proteomes" id="UP001386955">
    <property type="component" value="Unassembled WGS sequence"/>
</dbReference>
<evidence type="ECO:0000313" key="1">
    <source>
        <dbReference type="EMBL" id="KAK7406084.1"/>
    </source>
</evidence>
<dbReference type="EMBL" id="JAYMYS010000002">
    <property type="protein sequence ID" value="KAK7406084.1"/>
    <property type="molecule type" value="Genomic_DNA"/>
</dbReference>
<dbReference type="AlphaFoldDB" id="A0AAN9STI5"/>
<gene>
    <name evidence="1" type="ORF">VNO78_07701</name>
</gene>
<proteinExistence type="predicted"/>
<evidence type="ECO:0000313" key="2">
    <source>
        <dbReference type="Proteomes" id="UP001386955"/>
    </source>
</evidence>
<name>A0AAN9STI5_PSOTE</name>
<keyword evidence="2" id="KW-1185">Reference proteome</keyword>
<protein>
    <submittedName>
        <fullName evidence="1">Uncharacterized protein</fullName>
    </submittedName>
</protein>
<sequence length="82" mass="9057">MKAGTFGQSWCNGERVCGGARKGKGKRRLMTMGPGIQESPKLTVSMAEYTPLTLVAINPFFLRLCLVVDMKMKKECGNELMN</sequence>